<evidence type="ECO:0000256" key="4">
    <source>
        <dbReference type="ARBA" id="ARBA00023180"/>
    </source>
</evidence>
<dbReference type="OrthoDB" id="6252479at2759"/>
<proteinExistence type="predicted"/>
<protein>
    <submittedName>
        <fullName evidence="9">Cadherin-related tumor suppressor</fullName>
    </submittedName>
</protein>
<comment type="caution">
    <text evidence="9">The sequence shown here is derived from an EMBL/GenBank/DDBJ whole genome shotgun (WGS) entry which is preliminary data.</text>
</comment>
<sequence>MIKIFIAFFLLPYWTNAHLKFSKDTYSFTITENSAIGTFIGKVSIQSNRTADYRIVPLSFLMTESNFPVFVDKTGSLYTQSHIDREKYSLDHQSLISFNLEASINSFYSYCRVNLLIQDLNDNHPNINFNLVPKFTKENTSELFLYENSSVNQILAYVGITDNDFLENGTISSIELNCLNGSCPVRLSEISTKLYTIQLVGHLEYSTAQFYDLELTVKDNGSVFQLETTTYLKLNVMEVNKHAPMFTNNVTSIELTENSIGNYSLFNFTAVDFDLTGDTKFKLEKYEDYFFLKNGQLWQKSAINQSMLGSDKINLTVMAYDNIGGVQLSSLFELEIKIIDLNDHLPEIKKLSSKLKFYLNKKERFVKIAPFILVTDLDSLKTNSIHYKKNSLNETKKFILNRLSEKNSFKFLDLKCKEAFSFKLNTNFSLPFVFLVESIQSYVKVKCRMSIWLDTTNFRPENKEYDFDLMVSDNGAELNYTKQNFRFKIELDSKPELEKNKLFYYKINNLTLFESNIEKNAAFYFESVSLDKDDFMVFEDGYLCGNESCHLVQNYTKMLKDILESEKVKFNGKEESEMSFLQLKKILFNSDSVLISSQGKIIFYLCISIGVVLLVCFLFAIFLRKDNKLKNLNVIDDKSEKCQNLDYDKPEAYSDSSSNEDLGSPYSSLELKSNYSKLYMLQKSQMVNCQFNVKICHGSGSSNYAESDEGCYGSSDFSSERDLESKQQHLIDSNKYVLSTIINVNNCQEKIVVTESYV</sequence>
<keyword evidence="7" id="KW-0732">Signal</keyword>
<dbReference type="GO" id="GO:0007156">
    <property type="term" value="P:homophilic cell adhesion via plasma membrane adhesion molecules"/>
    <property type="evidence" value="ECO:0007669"/>
    <property type="project" value="InterPro"/>
</dbReference>
<evidence type="ECO:0000256" key="2">
    <source>
        <dbReference type="ARBA" id="ARBA00022692"/>
    </source>
</evidence>
<evidence type="ECO:0000313" key="9">
    <source>
        <dbReference type="EMBL" id="RNA08785.1"/>
    </source>
</evidence>
<dbReference type="InterPro" id="IPR002126">
    <property type="entry name" value="Cadherin-like_dom"/>
</dbReference>
<dbReference type="GO" id="GO:0005886">
    <property type="term" value="C:plasma membrane"/>
    <property type="evidence" value="ECO:0007669"/>
    <property type="project" value="TreeGrafter"/>
</dbReference>
<gene>
    <name evidence="9" type="ORF">BpHYR1_011110</name>
</gene>
<reference evidence="9 10" key="1">
    <citation type="journal article" date="2018" name="Sci. Rep.">
        <title>Genomic signatures of local adaptation to the degree of environmental predictability in rotifers.</title>
        <authorList>
            <person name="Franch-Gras L."/>
            <person name="Hahn C."/>
            <person name="Garcia-Roger E.M."/>
            <person name="Carmona M.J."/>
            <person name="Serra M."/>
            <person name="Gomez A."/>
        </authorList>
    </citation>
    <scope>NUCLEOTIDE SEQUENCE [LARGE SCALE GENOMIC DNA]</scope>
    <source>
        <strain evidence="9">HYR1</strain>
    </source>
</reference>
<feature type="signal peptide" evidence="7">
    <location>
        <begin position="1"/>
        <end position="17"/>
    </location>
</feature>
<dbReference type="PANTHER" id="PTHR24028">
    <property type="entry name" value="CADHERIN-87A"/>
    <property type="match status" value="1"/>
</dbReference>
<evidence type="ECO:0000256" key="1">
    <source>
        <dbReference type="ARBA" id="ARBA00004167"/>
    </source>
</evidence>
<dbReference type="PROSITE" id="PS50268">
    <property type="entry name" value="CADHERIN_2"/>
    <property type="match status" value="3"/>
</dbReference>
<feature type="domain" description="Cadherin" evidence="8">
    <location>
        <begin position="22"/>
        <end position="135"/>
    </location>
</feature>
<evidence type="ECO:0000256" key="5">
    <source>
        <dbReference type="PROSITE-ProRule" id="PRU00043"/>
    </source>
</evidence>
<accession>A0A3M7QCV1</accession>
<evidence type="ECO:0000259" key="8">
    <source>
        <dbReference type="PROSITE" id="PS50268"/>
    </source>
</evidence>
<feature type="transmembrane region" description="Helical" evidence="6">
    <location>
        <begin position="601"/>
        <end position="623"/>
    </location>
</feature>
<keyword evidence="2 6" id="KW-0812">Transmembrane</keyword>
<dbReference type="InterPro" id="IPR050174">
    <property type="entry name" value="Protocadherin/Cadherin-CA"/>
</dbReference>
<organism evidence="9 10">
    <name type="scientific">Brachionus plicatilis</name>
    <name type="common">Marine rotifer</name>
    <name type="synonym">Brachionus muelleri</name>
    <dbReference type="NCBI Taxonomy" id="10195"/>
    <lineage>
        <taxon>Eukaryota</taxon>
        <taxon>Metazoa</taxon>
        <taxon>Spiralia</taxon>
        <taxon>Gnathifera</taxon>
        <taxon>Rotifera</taxon>
        <taxon>Eurotatoria</taxon>
        <taxon>Monogononta</taxon>
        <taxon>Pseudotrocha</taxon>
        <taxon>Ploima</taxon>
        <taxon>Brachionidae</taxon>
        <taxon>Brachionus</taxon>
    </lineage>
</organism>
<feature type="domain" description="Cadherin" evidence="8">
    <location>
        <begin position="247"/>
        <end position="348"/>
    </location>
</feature>
<feature type="chain" id="PRO_5018336853" evidence="7">
    <location>
        <begin position="18"/>
        <end position="758"/>
    </location>
</feature>
<name>A0A3M7QCV1_BRAPC</name>
<keyword evidence="5" id="KW-0106">Calcium</keyword>
<dbReference type="InterPro" id="IPR015919">
    <property type="entry name" value="Cadherin-like_sf"/>
</dbReference>
<dbReference type="GO" id="GO:0005509">
    <property type="term" value="F:calcium ion binding"/>
    <property type="evidence" value="ECO:0007669"/>
    <property type="project" value="UniProtKB-UniRule"/>
</dbReference>
<dbReference type="Gene3D" id="2.60.40.60">
    <property type="entry name" value="Cadherins"/>
    <property type="match status" value="3"/>
</dbReference>
<dbReference type="EMBL" id="REGN01006631">
    <property type="protein sequence ID" value="RNA08785.1"/>
    <property type="molecule type" value="Genomic_DNA"/>
</dbReference>
<evidence type="ECO:0000313" key="10">
    <source>
        <dbReference type="Proteomes" id="UP000276133"/>
    </source>
</evidence>
<evidence type="ECO:0000256" key="7">
    <source>
        <dbReference type="SAM" id="SignalP"/>
    </source>
</evidence>
<evidence type="ECO:0000256" key="3">
    <source>
        <dbReference type="ARBA" id="ARBA00022989"/>
    </source>
</evidence>
<dbReference type="AlphaFoldDB" id="A0A3M7QCV1"/>
<dbReference type="PANTHER" id="PTHR24028:SF328">
    <property type="entry name" value="CADHERIN-3"/>
    <property type="match status" value="1"/>
</dbReference>
<comment type="subcellular location">
    <subcellularLocation>
        <location evidence="1">Membrane</location>
        <topology evidence="1">Single-pass membrane protein</topology>
    </subcellularLocation>
</comment>
<dbReference type="PRINTS" id="PR00205">
    <property type="entry name" value="CADHERIN"/>
</dbReference>
<dbReference type="CDD" id="cd11304">
    <property type="entry name" value="Cadherin_repeat"/>
    <property type="match status" value="3"/>
</dbReference>
<keyword evidence="4" id="KW-0325">Glycoprotein</keyword>
<feature type="domain" description="Cadherin" evidence="8">
    <location>
        <begin position="137"/>
        <end position="246"/>
    </location>
</feature>
<dbReference type="STRING" id="10195.A0A3M7QCV1"/>
<dbReference type="SUPFAM" id="SSF49313">
    <property type="entry name" value="Cadherin-like"/>
    <property type="match status" value="3"/>
</dbReference>
<keyword evidence="6" id="KW-0472">Membrane</keyword>
<evidence type="ECO:0000256" key="6">
    <source>
        <dbReference type="SAM" id="Phobius"/>
    </source>
</evidence>
<dbReference type="Proteomes" id="UP000276133">
    <property type="component" value="Unassembled WGS sequence"/>
</dbReference>
<keyword evidence="10" id="KW-1185">Reference proteome</keyword>
<dbReference type="SMART" id="SM00112">
    <property type="entry name" value="CA"/>
    <property type="match status" value="3"/>
</dbReference>
<keyword evidence="3 6" id="KW-1133">Transmembrane helix</keyword>